<evidence type="ECO:0000313" key="1">
    <source>
        <dbReference type="EMBL" id="OCX17584.1"/>
    </source>
</evidence>
<sequence length="118" mass="12797">MVETISLFALLIVGHSLADFPQQGDYLAKLKNRFAPLPGQGWYHGLLNHAAIHGGFVGAIVGLMTGSQTTGLVLGLTEFVAHCVIDDTKCRGRLSYDQDQMLHVMCKVVWVAAIGVFQ</sequence>
<comment type="caution">
    <text evidence="1">The sequence shown here is derived from an EMBL/GenBank/DDBJ whole genome shotgun (WGS) entry which is preliminary data.</text>
</comment>
<name>A0A1C2DS54_9HYPH</name>
<dbReference type="Proteomes" id="UP000094412">
    <property type="component" value="Unassembled WGS sequence"/>
</dbReference>
<dbReference type="RefSeq" id="WP_065997809.1">
    <property type="nucleotide sequence ID" value="NZ_MDEO01000032.1"/>
</dbReference>
<organism evidence="1 2">
    <name type="scientific">Mesorhizobium hungaricum</name>
    <dbReference type="NCBI Taxonomy" id="1566387"/>
    <lineage>
        <taxon>Bacteria</taxon>
        <taxon>Pseudomonadati</taxon>
        <taxon>Pseudomonadota</taxon>
        <taxon>Alphaproteobacteria</taxon>
        <taxon>Hyphomicrobiales</taxon>
        <taxon>Phyllobacteriaceae</taxon>
        <taxon>Mesorhizobium</taxon>
    </lineage>
</organism>
<evidence type="ECO:0000313" key="2">
    <source>
        <dbReference type="Proteomes" id="UP000094412"/>
    </source>
</evidence>
<proteinExistence type="predicted"/>
<protein>
    <recommendedName>
        <fullName evidence="3">DUF3307 domain-containing protein</fullName>
    </recommendedName>
</protein>
<gene>
    <name evidence="1" type="ORF">QV13_12560</name>
</gene>
<dbReference type="EMBL" id="MDEO01000032">
    <property type="protein sequence ID" value="OCX17584.1"/>
    <property type="molecule type" value="Genomic_DNA"/>
</dbReference>
<accession>A0A1C2DS54</accession>
<dbReference type="STRING" id="1566387.QV13_12560"/>
<keyword evidence="2" id="KW-1185">Reference proteome</keyword>
<dbReference type="InterPro" id="IPR021737">
    <property type="entry name" value="Phage_phiKZ_Orf197"/>
</dbReference>
<dbReference type="AlphaFoldDB" id="A0A1C2DS54"/>
<dbReference type="OrthoDB" id="558011at2"/>
<evidence type="ECO:0008006" key="3">
    <source>
        <dbReference type="Google" id="ProtNLM"/>
    </source>
</evidence>
<dbReference type="Pfam" id="PF11750">
    <property type="entry name" value="DUF3307"/>
    <property type="match status" value="1"/>
</dbReference>
<reference evidence="1 2" key="1">
    <citation type="submission" date="2016-08" db="EMBL/GenBank/DDBJ databases">
        <title>Whole genome sequence of Mesorhizobium sp. strain UASWS1009 isolated from industrial sewage.</title>
        <authorList>
            <person name="Crovadore J."/>
            <person name="Calmin G."/>
            <person name="Chablais R."/>
            <person name="Cochard B."/>
            <person name="Lefort F."/>
        </authorList>
    </citation>
    <scope>NUCLEOTIDE SEQUENCE [LARGE SCALE GENOMIC DNA]</scope>
    <source>
        <strain evidence="1 2">UASWS1009</strain>
    </source>
</reference>